<dbReference type="Proteomes" id="UP000594262">
    <property type="component" value="Unplaced"/>
</dbReference>
<dbReference type="PANTHER" id="PTHR33153:SF3">
    <property type="entry name" value="TRAFFICKING PROTEIN PARTICLE COMPLEX SUBUNIT 11 DOMAIN-CONTAINING PROTEIN"/>
    <property type="match status" value="1"/>
</dbReference>
<dbReference type="InterPro" id="IPR057191">
    <property type="entry name" value="DUF7869"/>
</dbReference>
<evidence type="ECO:0000313" key="3">
    <source>
        <dbReference type="EnsemblMetazoa" id="CLYHEMP014364.1"/>
    </source>
</evidence>
<evidence type="ECO:0000313" key="4">
    <source>
        <dbReference type="Proteomes" id="UP000594262"/>
    </source>
</evidence>
<dbReference type="Pfam" id="PF25273">
    <property type="entry name" value="DUF7869"/>
    <property type="match status" value="1"/>
</dbReference>
<dbReference type="PANTHER" id="PTHR33153">
    <property type="entry name" value="MYND-TYPE DOMAIN-CONTAINING PROTEIN"/>
    <property type="match status" value="1"/>
</dbReference>
<dbReference type="EnsemblMetazoa" id="CLYHEMT014364.1">
    <property type="protein sequence ID" value="CLYHEMP014364.1"/>
    <property type="gene ID" value="CLYHEMG014364"/>
</dbReference>
<sequence length="623" mass="72438">MDELNVTTLTTNSSFQNYKPHSNKYLDEKILNENFAKFECCRKNCKETTNPYDTKALRNVFHNKTQAEQRQFMLDYINQFVPDKVIYLIRQTPVCKKFWCFTHGTSVARLTIMIKGALTKGWRNGAGLHQGKQITPKGLEVQRWIIQYANLNGDRPPDTDKYYLPSCVTKEHLFEDFLEECEFKVDRSTFYRIWKDHCSHIIIPENTRFTKCELCSKIKDLRQKASEKDWKIKYKELRIAHTKKQNAERSKYYHHRKKARKNPEKYGSIIIDGMDQQKTYLPHFKTKFKNMPNDLLKVHVSGAISHGTQEVFMFLNGGQWSGDSNLTCNIITEVLLRMTKDKNTLPPVLYIQLDNCWSENKNQFVMAFCALLVGWRLVDKVRLSFLMVGHTHEDIDQTFSNISGSLKTNDAKTMSSLVKVIEGTFKRKPTVVVNEHMDDYKTMLGPHIFEPSGHTGPHAFKFEWKNEKVVMSSKEWSASGDWSEVGELLDVDGVVNAIQINPPSFAKICLAKIKSVANSKKTEQVMTKEEREEWTRFVEKSIQKEKMYQHPSLDLSKSKGPCSLSELGTQSPKERKRNSDEEARFSQLMEKHNKKISKVYLDRRKTGDKPPTKPREKKQKVKT</sequence>
<keyword evidence="4" id="KW-1185">Reference proteome</keyword>
<protein>
    <recommendedName>
        <fullName evidence="2">DUF7869 domain-containing protein</fullName>
    </recommendedName>
</protein>
<name>A0A7M5WWS5_9CNID</name>
<feature type="compositionally biased region" description="Basic and acidic residues" evidence="1">
    <location>
        <begin position="600"/>
        <end position="614"/>
    </location>
</feature>
<evidence type="ECO:0000259" key="2">
    <source>
        <dbReference type="Pfam" id="PF25273"/>
    </source>
</evidence>
<dbReference type="RefSeq" id="XP_066925874.1">
    <property type="nucleotide sequence ID" value="XM_067069773.1"/>
</dbReference>
<accession>A0A7M5WWS5</accession>
<reference evidence="3" key="1">
    <citation type="submission" date="2021-01" db="UniProtKB">
        <authorList>
            <consortium name="EnsemblMetazoa"/>
        </authorList>
    </citation>
    <scope>IDENTIFICATION</scope>
</reference>
<dbReference type="GeneID" id="136813260"/>
<feature type="domain" description="DUF7869" evidence="2">
    <location>
        <begin position="293"/>
        <end position="478"/>
    </location>
</feature>
<proteinExistence type="predicted"/>
<dbReference type="AlphaFoldDB" id="A0A7M5WWS5"/>
<organism evidence="3 4">
    <name type="scientific">Clytia hemisphaerica</name>
    <dbReference type="NCBI Taxonomy" id="252671"/>
    <lineage>
        <taxon>Eukaryota</taxon>
        <taxon>Metazoa</taxon>
        <taxon>Cnidaria</taxon>
        <taxon>Hydrozoa</taxon>
        <taxon>Hydroidolina</taxon>
        <taxon>Leptothecata</taxon>
        <taxon>Obeliida</taxon>
        <taxon>Clytiidae</taxon>
        <taxon>Clytia</taxon>
    </lineage>
</organism>
<evidence type="ECO:0000256" key="1">
    <source>
        <dbReference type="SAM" id="MobiDB-lite"/>
    </source>
</evidence>
<feature type="region of interest" description="Disordered" evidence="1">
    <location>
        <begin position="548"/>
        <end position="623"/>
    </location>
</feature>
<dbReference type="OrthoDB" id="410478at2759"/>